<dbReference type="PANTHER" id="PTHR47326">
    <property type="entry name" value="TRANSPOSABLE ELEMENT TC3 TRANSPOSASE-LIKE PROTEIN"/>
    <property type="match status" value="1"/>
</dbReference>
<dbReference type="OrthoDB" id="7545861at2759"/>
<protein>
    <submittedName>
        <fullName evidence="2">Inosine-uridine preferring nucleoside hydrolase-like protein</fullName>
    </submittedName>
</protein>
<dbReference type="Pfam" id="PF13412">
    <property type="entry name" value="HTH_24"/>
    <property type="match status" value="1"/>
</dbReference>
<dbReference type="AlphaFoldDB" id="A0A0J7JW11"/>
<keyword evidence="3" id="KW-1185">Reference proteome</keyword>
<accession>A0A0J7JW11</accession>
<name>A0A0J7JW11_LASNI</name>
<dbReference type="Proteomes" id="UP000036403">
    <property type="component" value="Unassembled WGS sequence"/>
</dbReference>
<evidence type="ECO:0000313" key="3">
    <source>
        <dbReference type="Proteomes" id="UP000036403"/>
    </source>
</evidence>
<dbReference type="EMBL" id="LBMM01029056">
    <property type="protein sequence ID" value="KMQ82036.1"/>
    <property type="molecule type" value="Genomic_DNA"/>
</dbReference>
<dbReference type="InterPro" id="IPR032135">
    <property type="entry name" value="DUF4817"/>
</dbReference>
<dbReference type="PANTHER" id="PTHR47326:SF1">
    <property type="entry name" value="HTH PSQ-TYPE DOMAIN-CONTAINING PROTEIN"/>
    <property type="match status" value="1"/>
</dbReference>
<keyword evidence="2" id="KW-0378">Hydrolase</keyword>
<dbReference type="Pfam" id="PF16087">
    <property type="entry name" value="DUF4817"/>
    <property type="match status" value="1"/>
</dbReference>
<gene>
    <name evidence="2" type="ORF">RF55_24416</name>
</gene>
<dbReference type="PaxDb" id="67767-A0A0J7JW11"/>
<sequence>MSNYPPNEVVDILLILGECHRNYRRAARVYAQRYPDRRHPAHQQIRNIEIRSRRNPIHRQRQRNRLQNNNDPRVLRILRLAHVNPHISIRQAQRQTGISSTTIHRILHLVQYRPYHITLVQELF</sequence>
<proteinExistence type="predicted"/>
<evidence type="ECO:0000313" key="2">
    <source>
        <dbReference type="EMBL" id="KMQ82036.1"/>
    </source>
</evidence>
<evidence type="ECO:0000259" key="1">
    <source>
        <dbReference type="Pfam" id="PF16087"/>
    </source>
</evidence>
<comment type="caution">
    <text evidence="2">The sequence shown here is derived from an EMBL/GenBank/DDBJ whole genome shotgun (WGS) entry which is preliminary data.</text>
</comment>
<reference evidence="2 3" key="1">
    <citation type="submission" date="2015-04" db="EMBL/GenBank/DDBJ databases">
        <title>Lasius niger genome sequencing.</title>
        <authorList>
            <person name="Konorov E.A."/>
            <person name="Nikitin M.A."/>
            <person name="Kirill M.V."/>
            <person name="Chang P."/>
        </authorList>
    </citation>
    <scope>NUCLEOTIDE SEQUENCE [LARGE SCALE GENOMIC DNA]</scope>
    <source>
        <tissue evidence="2">Whole</tissue>
    </source>
</reference>
<organism evidence="2 3">
    <name type="scientific">Lasius niger</name>
    <name type="common">Black garden ant</name>
    <dbReference type="NCBI Taxonomy" id="67767"/>
    <lineage>
        <taxon>Eukaryota</taxon>
        <taxon>Metazoa</taxon>
        <taxon>Ecdysozoa</taxon>
        <taxon>Arthropoda</taxon>
        <taxon>Hexapoda</taxon>
        <taxon>Insecta</taxon>
        <taxon>Pterygota</taxon>
        <taxon>Neoptera</taxon>
        <taxon>Endopterygota</taxon>
        <taxon>Hymenoptera</taxon>
        <taxon>Apocrita</taxon>
        <taxon>Aculeata</taxon>
        <taxon>Formicoidea</taxon>
        <taxon>Formicidae</taxon>
        <taxon>Formicinae</taxon>
        <taxon>Lasius</taxon>
        <taxon>Lasius</taxon>
    </lineage>
</organism>
<feature type="domain" description="DUF4817" evidence="1">
    <location>
        <begin position="9"/>
        <end position="48"/>
    </location>
</feature>
<dbReference type="GO" id="GO:0016787">
    <property type="term" value="F:hydrolase activity"/>
    <property type="evidence" value="ECO:0007669"/>
    <property type="project" value="UniProtKB-KW"/>
</dbReference>